<name>F8C1L7_AFIC5</name>
<feature type="region of interest" description="Disordered" evidence="1">
    <location>
        <begin position="102"/>
        <end position="122"/>
    </location>
</feature>
<gene>
    <name evidence="2" type="ordered locus">OCA5_pOC16701360</name>
</gene>
<keyword evidence="3" id="KW-1185">Reference proteome</keyword>
<protein>
    <submittedName>
        <fullName evidence="2">Uncharacterized protein</fullName>
    </submittedName>
</protein>
<evidence type="ECO:0000313" key="3">
    <source>
        <dbReference type="Proteomes" id="UP000007730"/>
    </source>
</evidence>
<evidence type="ECO:0000313" key="2">
    <source>
        <dbReference type="EMBL" id="AEI08332.1"/>
    </source>
</evidence>
<dbReference type="KEGG" id="ocg:OCA5_pOC16701360"/>
<dbReference type="Proteomes" id="UP000007730">
    <property type="component" value="Plasmid pOC167"/>
</dbReference>
<proteinExistence type="predicted"/>
<feature type="region of interest" description="Disordered" evidence="1">
    <location>
        <begin position="51"/>
        <end position="71"/>
    </location>
</feature>
<geneLocation type="plasmid" evidence="2 3">
    <name>pOC167</name>
</geneLocation>
<reference evidence="2 3" key="1">
    <citation type="journal article" date="2011" name="J. Bacteriol.">
        <title>Complete genome sequences of the chemolithoautotrophic Oligotropha carboxidovorans strains OM4 and OM5.</title>
        <authorList>
            <person name="Volland S."/>
            <person name="Rachinger M."/>
            <person name="Strittmatter A."/>
            <person name="Daniel R."/>
            <person name="Gottschalk G."/>
            <person name="Meyer O."/>
        </authorList>
    </citation>
    <scope>NUCLEOTIDE SEQUENCE [LARGE SCALE GENOMIC DNA]</scope>
    <source>
        <strain evidence="3">ATCC 49405 / DSM 1227 / KCTC 32145 / OM5</strain>
        <plasmid evidence="2">pOC167</plasmid>
    </source>
</reference>
<accession>F8C1L7</accession>
<organism evidence="2 3">
    <name type="scientific">Afipia carboxidovorans (strain ATCC 49405 / DSM 1227 / KCTC 32145 / OM5)</name>
    <name type="common">Oligotropha carboxidovorans</name>
    <dbReference type="NCBI Taxonomy" id="504832"/>
    <lineage>
        <taxon>Bacteria</taxon>
        <taxon>Pseudomonadati</taxon>
        <taxon>Pseudomonadota</taxon>
        <taxon>Alphaproteobacteria</taxon>
        <taxon>Hyphomicrobiales</taxon>
        <taxon>Nitrobacteraceae</taxon>
        <taxon>Afipia</taxon>
    </lineage>
</organism>
<dbReference type="EMBL" id="CP002828">
    <property type="protein sequence ID" value="AEI08332.1"/>
    <property type="molecule type" value="Genomic_DNA"/>
</dbReference>
<evidence type="ECO:0000256" key="1">
    <source>
        <dbReference type="SAM" id="MobiDB-lite"/>
    </source>
</evidence>
<keyword evidence="2" id="KW-0614">Plasmid</keyword>
<sequence>MRPPTKRTNRKTENRIWNKLARRKCESAATERVCNIHLELPDLGRIIGLLSPTRDNRDDRKHADQGGVDLRTSDVQFGSPCFRERTNPALKWAFLGPATAFHDQPARGSLRKRATSPASPAR</sequence>
<feature type="compositionally biased region" description="Basic and acidic residues" evidence="1">
    <location>
        <begin position="54"/>
        <end position="64"/>
    </location>
</feature>
<dbReference type="HOGENOM" id="CLU_2024365_0_0_5"/>
<dbReference type="AlphaFoldDB" id="F8C1L7"/>